<accession>A0A8J7P2A6</accession>
<dbReference type="Proteomes" id="UP000736164">
    <property type="component" value="Unassembled WGS sequence"/>
</dbReference>
<gene>
    <name evidence="2" type="primary">Ccdc87</name>
    <name evidence="2" type="ORF">GTO95_0014660</name>
</gene>
<dbReference type="EMBL" id="JAAWVO010057697">
    <property type="protein sequence ID" value="MBN3321990.1"/>
    <property type="molecule type" value="Genomic_DNA"/>
</dbReference>
<proteinExistence type="predicted"/>
<evidence type="ECO:0000256" key="1">
    <source>
        <dbReference type="SAM" id="MobiDB-lite"/>
    </source>
</evidence>
<reference evidence="2" key="1">
    <citation type="journal article" date="2021" name="Cell">
        <title>Tracing the genetic footprints of vertebrate landing in non-teleost ray-finned fishes.</title>
        <authorList>
            <person name="Bi X."/>
            <person name="Wang K."/>
            <person name="Yang L."/>
            <person name="Pan H."/>
            <person name="Jiang H."/>
            <person name="Wei Q."/>
            <person name="Fang M."/>
            <person name="Yu H."/>
            <person name="Zhu C."/>
            <person name="Cai Y."/>
            <person name="He Y."/>
            <person name="Gan X."/>
            <person name="Zeng H."/>
            <person name="Yu D."/>
            <person name="Zhu Y."/>
            <person name="Jiang H."/>
            <person name="Qiu Q."/>
            <person name="Yang H."/>
            <person name="Zhang Y.E."/>
            <person name="Wang W."/>
            <person name="Zhu M."/>
            <person name="He S."/>
            <person name="Zhang G."/>
        </authorList>
    </citation>
    <scope>NUCLEOTIDE SEQUENCE</scope>
    <source>
        <strain evidence="2">Allg_001</strain>
    </source>
</reference>
<evidence type="ECO:0000313" key="3">
    <source>
        <dbReference type="Proteomes" id="UP000736164"/>
    </source>
</evidence>
<keyword evidence="3" id="KW-1185">Reference proteome</keyword>
<dbReference type="Gene3D" id="1.20.58.1520">
    <property type="match status" value="1"/>
</dbReference>
<feature type="non-terminal residue" evidence="2">
    <location>
        <position position="1"/>
    </location>
</feature>
<sequence length="744" mass="85133">MTTRIILVCEQLFLHYLYMVDTLRRRCVFSDQANLSRLGAQLSVECTRLLRVPTIRRSVIAEILASRKPVELHGESTRQQARQRSDPPVQGSAGGGHRAAQFCVPWRGAGLPPASKTRTGGSCGTGRRTHESVVERDLREIHEAIAPLDLEKVYELLPFQEEQVYARKAMQCKNFWMLIKSCCLTQRNAHVVLLKSGYHSMPDLYRESLLEELGIKPERARPNSPVVLHTSALAASLEKPVSISDDLRRLLQDGNKSPLQQSKADDPEADLPPLIKAVICRKEAKWLHVQETLKKLNEEEEQTPVEQFAVKEPEHPQAAVVNVTLSSQYVARPADVQVSDRVLTDTVDIRKCPPVYNDLTGEIEASTVKWLDRNLFLGQEIKDVYKELAKSVSTAYLDFDQDPLIERAAADADMPIVLASSALNRKRRHWFINPQLRESNRNNLMQRENRKNNTTSDYERPDNVSSRAYASWLQWWKSTLNFDDYLKYISAQDSDYLKVIFHLYNSDESDDEEDERRKALVSEMEYREREQRKKIAALRSQKQEFVSGLWNVNSVMLGGLGKEPELEVFWECFSVQAERSQAARSGSAGTKEELLQSRLERIWEALYVPDGERLDMAIKYSSHTYRERLEEATTAWERAVQFIQQRESLLAKLEQFEGNASDPNRFFERGYRGTSIARLEESKRRGKLHSEISAVESLLSKAVHRVKDRFNDTVTYKVSGTCMSSASEKFKAHPGFFVIFASED</sequence>
<dbReference type="InterPro" id="IPR037383">
    <property type="entry name" value="CCDC87"/>
</dbReference>
<name>A0A8J7P2A6_ATRSP</name>
<dbReference type="AlphaFoldDB" id="A0A8J7P2A6"/>
<organism evidence="2 3">
    <name type="scientific">Atractosteus spatula</name>
    <name type="common">Alligator gar</name>
    <name type="synonym">Lepisosteus spatula</name>
    <dbReference type="NCBI Taxonomy" id="7917"/>
    <lineage>
        <taxon>Eukaryota</taxon>
        <taxon>Metazoa</taxon>
        <taxon>Chordata</taxon>
        <taxon>Craniata</taxon>
        <taxon>Vertebrata</taxon>
        <taxon>Euteleostomi</taxon>
        <taxon>Actinopterygii</taxon>
        <taxon>Neopterygii</taxon>
        <taxon>Holostei</taxon>
        <taxon>Semionotiformes</taxon>
        <taxon>Lepisosteidae</taxon>
        <taxon>Atractosteus</taxon>
    </lineage>
</organism>
<dbReference type="Pfam" id="PF03999">
    <property type="entry name" value="MAP65_ASE1"/>
    <property type="match status" value="1"/>
</dbReference>
<dbReference type="PANTHER" id="PTHR16078">
    <property type="entry name" value="COILED-COIL DOMAIN-CONTAINING PROTEIN 87"/>
    <property type="match status" value="1"/>
</dbReference>
<feature type="region of interest" description="Disordered" evidence="1">
    <location>
        <begin position="71"/>
        <end position="97"/>
    </location>
</feature>
<protein>
    <submittedName>
        <fullName evidence="2">CCD87 protein</fullName>
    </submittedName>
</protein>
<evidence type="ECO:0000313" key="2">
    <source>
        <dbReference type="EMBL" id="MBN3321990.1"/>
    </source>
</evidence>
<dbReference type="PANTHER" id="PTHR16078:SF1">
    <property type="entry name" value="COILED-COIL DOMAIN-CONTAINING PROTEIN 87"/>
    <property type="match status" value="1"/>
</dbReference>
<comment type="caution">
    <text evidence="2">The sequence shown here is derived from an EMBL/GenBank/DDBJ whole genome shotgun (WGS) entry which is preliminary data.</text>
</comment>
<feature type="non-terminal residue" evidence="2">
    <location>
        <position position="744"/>
    </location>
</feature>